<keyword evidence="3" id="KW-1185">Reference proteome</keyword>
<gene>
    <name evidence="2" type="ORF">O181_062518</name>
</gene>
<evidence type="ECO:0000313" key="3">
    <source>
        <dbReference type="Proteomes" id="UP000765509"/>
    </source>
</evidence>
<evidence type="ECO:0000313" key="2">
    <source>
        <dbReference type="EMBL" id="MBW0522803.1"/>
    </source>
</evidence>
<dbReference type="Proteomes" id="UP000765509">
    <property type="component" value="Unassembled WGS sequence"/>
</dbReference>
<dbReference type="EMBL" id="AVOT02029827">
    <property type="protein sequence ID" value="MBW0522803.1"/>
    <property type="molecule type" value="Genomic_DNA"/>
</dbReference>
<dbReference type="OrthoDB" id="2505311at2759"/>
<comment type="caution">
    <text evidence="2">The sequence shown here is derived from an EMBL/GenBank/DDBJ whole genome shotgun (WGS) entry which is preliminary data.</text>
</comment>
<dbReference type="AlphaFoldDB" id="A0A9Q3HZL8"/>
<feature type="domain" description="Tet-like 2OG-Fe(II) oxygenase" evidence="1">
    <location>
        <begin position="47"/>
        <end position="226"/>
    </location>
</feature>
<reference evidence="2" key="1">
    <citation type="submission" date="2021-03" db="EMBL/GenBank/DDBJ databases">
        <title>Draft genome sequence of rust myrtle Austropuccinia psidii MF-1, a brazilian biotype.</title>
        <authorList>
            <person name="Quecine M.C."/>
            <person name="Pachon D.M.R."/>
            <person name="Bonatelli M.L."/>
            <person name="Correr F.H."/>
            <person name="Franceschini L.M."/>
            <person name="Leite T.F."/>
            <person name="Margarido G.R.A."/>
            <person name="Almeida C.A."/>
            <person name="Ferrarezi J.A."/>
            <person name="Labate C.A."/>
        </authorList>
    </citation>
    <scope>NUCLEOTIDE SEQUENCE</scope>
    <source>
        <strain evidence="2">MF-1</strain>
    </source>
</reference>
<accession>A0A9Q3HZL8</accession>
<dbReference type="InterPro" id="IPR046798">
    <property type="entry name" value="2OG-FeII_Oxy_6"/>
</dbReference>
<name>A0A9Q3HZL8_9BASI</name>
<evidence type="ECO:0000259" key="1">
    <source>
        <dbReference type="Pfam" id="PF20515"/>
    </source>
</evidence>
<sequence length="229" mass="26062">MTPSENPRVVDVNQIKCIHFGRMAILSSTGLLISLVEFRPLTTMSEVEVNQWDELSKFLFCKREFINPIATNAALIEGFMFTIGWCKCSMKNEQFGLYGSLRKIENTKDEWWNQGANLSLGGCILGQSLQYVGNRLFQKIETCYKSLGVLLFDQVSYEADISANKGAFECASALTFIMNGFKNSPHLDKDASFYALVWWFQADKRTGQIQRHVTKWCTGGRLIFPNEHL</sequence>
<proteinExistence type="predicted"/>
<organism evidence="2 3">
    <name type="scientific">Austropuccinia psidii MF-1</name>
    <dbReference type="NCBI Taxonomy" id="1389203"/>
    <lineage>
        <taxon>Eukaryota</taxon>
        <taxon>Fungi</taxon>
        <taxon>Dikarya</taxon>
        <taxon>Basidiomycota</taxon>
        <taxon>Pucciniomycotina</taxon>
        <taxon>Pucciniomycetes</taxon>
        <taxon>Pucciniales</taxon>
        <taxon>Sphaerophragmiaceae</taxon>
        <taxon>Austropuccinia</taxon>
    </lineage>
</organism>
<dbReference type="Pfam" id="PF20515">
    <property type="entry name" value="2OG-FeII_Oxy_6"/>
    <property type="match status" value="1"/>
</dbReference>
<protein>
    <recommendedName>
        <fullName evidence="1">Tet-like 2OG-Fe(II) oxygenase domain-containing protein</fullName>
    </recommendedName>
</protein>